<comment type="catalytic activity">
    <reaction evidence="1">
        <text>ATP + protein L-histidine = ADP + protein N-phospho-L-histidine.</text>
        <dbReference type="EC" id="2.7.13.3"/>
    </reaction>
</comment>
<keyword evidence="8" id="KW-0812">Transmembrane</keyword>
<dbReference type="RefSeq" id="WP_136864298.1">
    <property type="nucleotide sequence ID" value="NZ_SWCJ01000013.1"/>
</dbReference>
<dbReference type="FunFam" id="1.10.287.130:FF:000001">
    <property type="entry name" value="Two-component sensor histidine kinase"/>
    <property type="match status" value="1"/>
</dbReference>
<dbReference type="SMART" id="SM00388">
    <property type="entry name" value="HisKA"/>
    <property type="match status" value="1"/>
</dbReference>
<dbReference type="InterPro" id="IPR003594">
    <property type="entry name" value="HATPase_dom"/>
</dbReference>
<dbReference type="GO" id="GO:0005886">
    <property type="term" value="C:plasma membrane"/>
    <property type="evidence" value="ECO:0007669"/>
    <property type="project" value="TreeGrafter"/>
</dbReference>
<dbReference type="InterPro" id="IPR004358">
    <property type="entry name" value="Sig_transdc_His_kin-like_C"/>
</dbReference>
<dbReference type="GO" id="GO:0000155">
    <property type="term" value="F:phosphorelay sensor kinase activity"/>
    <property type="evidence" value="ECO:0007669"/>
    <property type="project" value="InterPro"/>
</dbReference>
<dbReference type="Pfam" id="PF02518">
    <property type="entry name" value="HATPase_c"/>
    <property type="match status" value="1"/>
</dbReference>
<keyword evidence="5 10" id="KW-0418">Kinase</keyword>
<feature type="transmembrane region" description="Helical" evidence="8">
    <location>
        <begin position="177"/>
        <end position="200"/>
    </location>
</feature>
<dbReference type="PROSITE" id="PS50109">
    <property type="entry name" value="HIS_KIN"/>
    <property type="match status" value="1"/>
</dbReference>
<accession>A0A4U1BN75</accession>
<organism evidence="10 11">
    <name type="scientific">Ferrimonas aestuarii</name>
    <dbReference type="NCBI Taxonomy" id="2569539"/>
    <lineage>
        <taxon>Bacteria</taxon>
        <taxon>Pseudomonadati</taxon>
        <taxon>Pseudomonadota</taxon>
        <taxon>Gammaproteobacteria</taxon>
        <taxon>Alteromonadales</taxon>
        <taxon>Ferrimonadaceae</taxon>
        <taxon>Ferrimonas</taxon>
    </lineage>
</organism>
<keyword evidence="8" id="KW-1133">Transmembrane helix</keyword>
<protein>
    <recommendedName>
        <fullName evidence="2">histidine kinase</fullName>
        <ecNumber evidence="2">2.7.13.3</ecNumber>
    </recommendedName>
</protein>
<evidence type="ECO:0000256" key="8">
    <source>
        <dbReference type="SAM" id="Phobius"/>
    </source>
</evidence>
<dbReference type="GO" id="GO:0016036">
    <property type="term" value="P:cellular response to phosphate starvation"/>
    <property type="evidence" value="ECO:0007669"/>
    <property type="project" value="TreeGrafter"/>
</dbReference>
<dbReference type="Gene3D" id="6.10.340.10">
    <property type="match status" value="1"/>
</dbReference>
<evidence type="ECO:0000256" key="5">
    <source>
        <dbReference type="ARBA" id="ARBA00022777"/>
    </source>
</evidence>
<proteinExistence type="predicted"/>
<dbReference type="InterPro" id="IPR036097">
    <property type="entry name" value="HisK_dim/P_sf"/>
</dbReference>
<dbReference type="Proteomes" id="UP000305675">
    <property type="component" value="Unassembled WGS sequence"/>
</dbReference>
<dbReference type="GO" id="GO:0004721">
    <property type="term" value="F:phosphoprotein phosphatase activity"/>
    <property type="evidence" value="ECO:0007669"/>
    <property type="project" value="TreeGrafter"/>
</dbReference>
<dbReference type="CDD" id="cd00082">
    <property type="entry name" value="HisKA"/>
    <property type="match status" value="1"/>
</dbReference>
<dbReference type="FunFam" id="3.30.565.10:FF:000006">
    <property type="entry name" value="Sensor histidine kinase WalK"/>
    <property type="match status" value="1"/>
</dbReference>
<dbReference type="SUPFAM" id="SSF47384">
    <property type="entry name" value="Homodimeric domain of signal transducing histidine kinase"/>
    <property type="match status" value="1"/>
</dbReference>
<evidence type="ECO:0000259" key="9">
    <source>
        <dbReference type="PROSITE" id="PS50109"/>
    </source>
</evidence>
<dbReference type="InterPro" id="IPR050351">
    <property type="entry name" value="BphY/WalK/GraS-like"/>
</dbReference>
<keyword evidence="4" id="KW-0808">Transferase</keyword>
<dbReference type="OrthoDB" id="9804645at2"/>
<evidence type="ECO:0000256" key="3">
    <source>
        <dbReference type="ARBA" id="ARBA00022553"/>
    </source>
</evidence>
<dbReference type="PANTHER" id="PTHR45453">
    <property type="entry name" value="PHOSPHATE REGULON SENSOR PROTEIN PHOR"/>
    <property type="match status" value="1"/>
</dbReference>
<evidence type="ECO:0000256" key="1">
    <source>
        <dbReference type="ARBA" id="ARBA00000085"/>
    </source>
</evidence>
<evidence type="ECO:0000313" key="10">
    <source>
        <dbReference type="EMBL" id="TKB53046.1"/>
    </source>
</evidence>
<comment type="caution">
    <text evidence="10">The sequence shown here is derived from an EMBL/GenBank/DDBJ whole genome shotgun (WGS) entry which is preliminary data.</text>
</comment>
<dbReference type="CDD" id="cd00075">
    <property type="entry name" value="HATPase"/>
    <property type="match status" value="1"/>
</dbReference>
<keyword evidence="3" id="KW-0597">Phosphoprotein</keyword>
<evidence type="ECO:0000256" key="2">
    <source>
        <dbReference type="ARBA" id="ARBA00012438"/>
    </source>
</evidence>
<evidence type="ECO:0000256" key="7">
    <source>
        <dbReference type="ARBA" id="ARBA00023136"/>
    </source>
</evidence>
<evidence type="ECO:0000256" key="4">
    <source>
        <dbReference type="ARBA" id="ARBA00022679"/>
    </source>
</evidence>
<dbReference type="PRINTS" id="PR00344">
    <property type="entry name" value="BCTRLSENSOR"/>
</dbReference>
<dbReference type="AlphaFoldDB" id="A0A4U1BN75"/>
<dbReference type="SMART" id="SM00387">
    <property type="entry name" value="HATPase_c"/>
    <property type="match status" value="1"/>
</dbReference>
<dbReference type="PANTHER" id="PTHR45453:SF1">
    <property type="entry name" value="PHOSPHATE REGULON SENSOR PROTEIN PHOR"/>
    <property type="match status" value="1"/>
</dbReference>
<dbReference type="InterPro" id="IPR036890">
    <property type="entry name" value="HATPase_C_sf"/>
</dbReference>
<dbReference type="EMBL" id="SWCJ01000013">
    <property type="protein sequence ID" value="TKB53046.1"/>
    <property type="molecule type" value="Genomic_DNA"/>
</dbReference>
<dbReference type="Gene3D" id="3.30.565.10">
    <property type="entry name" value="Histidine kinase-like ATPase, C-terminal domain"/>
    <property type="match status" value="1"/>
</dbReference>
<evidence type="ECO:0000256" key="6">
    <source>
        <dbReference type="ARBA" id="ARBA00023012"/>
    </source>
</evidence>
<dbReference type="Pfam" id="PF00512">
    <property type="entry name" value="HisKA"/>
    <property type="match status" value="1"/>
</dbReference>
<gene>
    <name evidence="10" type="ORF">FCL42_15320</name>
</gene>
<dbReference type="EC" id="2.7.13.3" evidence="2"/>
<evidence type="ECO:0000313" key="11">
    <source>
        <dbReference type="Proteomes" id="UP000305675"/>
    </source>
</evidence>
<feature type="domain" description="Histidine kinase" evidence="9">
    <location>
        <begin position="273"/>
        <end position="491"/>
    </location>
</feature>
<keyword evidence="6" id="KW-0902">Two-component regulatory system</keyword>
<reference evidence="10 11" key="1">
    <citation type="submission" date="2019-04" db="EMBL/GenBank/DDBJ databases">
        <authorList>
            <person name="Hwang J.C."/>
        </authorList>
    </citation>
    <scope>NUCLEOTIDE SEQUENCE [LARGE SCALE GENOMIC DNA]</scope>
    <source>
        <strain evidence="10 11">IMCC35002</strain>
    </source>
</reference>
<dbReference type="Gene3D" id="1.10.287.130">
    <property type="match status" value="1"/>
</dbReference>
<name>A0A4U1BN75_9GAMM</name>
<dbReference type="InterPro" id="IPR003661">
    <property type="entry name" value="HisK_dim/P_dom"/>
</dbReference>
<dbReference type="SUPFAM" id="SSF55874">
    <property type="entry name" value="ATPase domain of HSP90 chaperone/DNA topoisomerase II/histidine kinase"/>
    <property type="match status" value="1"/>
</dbReference>
<dbReference type="InterPro" id="IPR005467">
    <property type="entry name" value="His_kinase_dom"/>
</dbReference>
<sequence>MTKFNSLFSRLALVQLLSFLTLAVILVWASGQLHHEFEDEVTQRLHFSLAEHIVHEGPLFKAGEPDPAAVERAFHNMMILGKGFEFYLLSPDGALLNYSAPADKIKRLRIPLTAIHEALSQPGKLPLKGPDPRSLDRTKIFSVAPVILDGNLQGYLYIIINGEIYDSMLAQVNDHSWLTWATLVIAATAGFLLLTSLGLFSWLTRPLQRLAGDIEHRQTQGFSGQLPLKDSAYSSATEIHQIHTAFDALSLKLQQQYQKVKSVDEMRRELLAHVSHDIRTPLASLQGYLETWLLQHKQGQQPDPAYVEIAHQNAGKIHKMVEQLMELARLESAQVPLQIELVNIAELVQDVLQKYQPAASDKQVLLDLHPKNGSMMVMADIEKLERVFTNLVDNALRHCDAGDSICIRFNAVEQGLEVSVADSGIGIPAADLPHIFDAHFKAANSIRGDSAHSGLGLAITKRLLELHKAVIEVRSQVQQGTEFRFTLPQQA</sequence>
<keyword evidence="11" id="KW-1185">Reference proteome</keyword>
<keyword evidence="7 8" id="KW-0472">Membrane</keyword>